<dbReference type="Proteomes" id="UP000015104">
    <property type="component" value="Unassembled WGS sequence"/>
</dbReference>
<accession>T1KN16</accession>
<reference evidence="2" key="2">
    <citation type="submission" date="2015-06" db="UniProtKB">
        <authorList>
            <consortium name="EnsemblMetazoa"/>
        </authorList>
    </citation>
    <scope>IDENTIFICATION</scope>
</reference>
<evidence type="ECO:0000313" key="3">
    <source>
        <dbReference type="Proteomes" id="UP000015104"/>
    </source>
</evidence>
<dbReference type="AlphaFoldDB" id="T1KN16"/>
<feature type="domain" description="Origin recognition complex subunit 2 winged-helix" evidence="1">
    <location>
        <begin position="4"/>
        <end position="34"/>
    </location>
</feature>
<name>T1KN16_TETUR</name>
<dbReference type="EnsemblMetazoa" id="tetur15g03640.1">
    <property type="protein sequence ID" value="tetur15g03640.1"/>
    <property type="gene ID" value="tetur15g03640"/>
</dbReference>
<dbReference type="EMBL" id="CAEY01000249">
    <property type="status" value="NOT_ANNOTATED_CDS"/>
    <property type="molecule type" value="Genomic_DNA"/>
</dbReference>
<evidence type="ECO:0000313" key="2">
    <source>
        <dbReference type="EnsemblMetazoa" id="tetur15g03640.1"/>
    </source>
</evidence>
<protein>
    <recommendedName>
        <fullName evidence="1">Origin recognition complex subunit 2 winged-helix domain-containing protein</fullName>
    </recommendedName>
</protein>
<dbReference type="HOGENOM" id="CLU_071407_3_0_1"/>
<dbReference type="InterPro" id="IPR056773">
    <property type="entry name" value="WHD_ORC2"/>
</dbReference>
<evidence type="ECO:0000259" key="1">
    <source>
        <dbReference type="Pfam" id="PF24882"/>
    </source>
</evidence>
<reference evidence="3" key="1">
    <citation type="submission" date="2011-08" db="EMBL/GenBank/DDBJ databases">
        <authorList>
            <person name="Rombauts S."/>
        </authorList>
    </citation>
    <scope>NUCLEOTIDE SEQUENCE</scope>
    <source>
        <strain evidence="3">London</strain>
    </source>
</reference>
<organism evidence="2 3">
    <name type="scientific">Tetranychus urticae</name>
    <name type="common">Two-spotted spider mite</name>
    <dbReference type="NCBI Taxonomy" id="32264"/>
    <lineage>
        <taxon>Eukaryota</taxon>
        <taxon>Metazoa</taxon>
        <taxon>Ecdysozoa</taxon>
        <taxon>Arthropoda</taxon>
        <taxon>Chelicerata</taxon>
        <taxon>Arachnida</taxon>
        <taxon>Acari</taxon>
        <taxon>Acariformes</taxon>
        <taxon>Trombidiformes</taxon>
        <taxon>Prostigmata</taxon>
        <taxon>Eleutherengona</taxon>
        <taxon>Raphignathae</taxon>
        <taxon>Tetranychoidea</taxon>
        <taxon>Tetranychidae</taxon>
        <taxon>Tetranychus</taxon>
    </lineage>
</organism>
<keyword evidence="3" id="KW-1185">Reference proteome</keyword>
<proteinExistence type="predicted"/>
<dbReference type="Pfam" id="PF24882">
    <property type="entry name" value="WHD_ORC2"/>
    <property type="match status" value="1"/>
</dbReference>
<sequence length="271" mass="32215">MDKEGTLRSQLVEFIDHKLIRCKSGTDGSEYVELLIQPKLIPKLLQELRDKITFKVKHLDKYHDIVIDWNDDRYVDKFQQIFEQLESITGVPSRYTSSVYIPRPDEVNFPGLLALGCINRKAYTPDLLPNFANEPRFCNMRRHIRDGDRFHLKYCAYYYHYVSKRISMDYGLVRESYVTEGVCSQDFCQHQCTESHFKRLKDLVSNDELNAKIAPLVQPLLERHLFSEADTIFREFSIQQYFHLICVEYRREEIEQNGDECQDYLYLRTRG</sequence>